<proteinExistence type="predicted"/>
<reference evidence="2" key="1">
    <citation type="submission" date="2018-07" db="EMBL/GenBank/DDBJ databases">
        <authorList>
            <person name="Byford A.D."/>
            <person name="Nguyen L.Q."/>
            <person name="Alvarez I.A."/>
            <person name="Bhandari M."/>
            <person name="Desselle J.R."/>
            <person name="Duong Q.-N.N."/>
            <person name="Dupree A.F."/>
            <person name="Feroben K.E."/>
            <person name="Garrison M.E."/>
            <person name="Higginbotham J.L."/>
            <person name="Hunter C.W."/>
            <person name="Knight B.A."/>
            <person name="Lee J.A."/>
            <person name="Lewis I.C."/>
            <person name="Long E.L."/>
            <person name="Rimal A."/>
            <person name="Sinnasone S."/>
            <person name="Tandukar J."/>
            <person name="Willis C.E."/>
            <person name="Nguyen A.V."/>
            <person name="Hancock A.M."/>
            <person name="Dicus A.P."/>
            <person name="Gallien G.E."/>
            <person name="Weidemeier A.M.D."/>
            <person name="Gissendanner C.R."/>
            <person name="Findley A.M."/>
            <person name="Bollivar D.W."/>
            <person name="Garlena R.A."/>
            <person name="Russell D.A."/>
            <person name="Pope W.H."/>
            <person name="Jacobs-Sera D."/>
            <person name="Hatfull G.F."/>
        </authorList>
    </citation>
    <scope>NUCLEOTIDE SEQUENCE [LARGE SCALE GENOMIC DNA]</scope>
</reference>
<evidence type="ECO:0000313" key="2">
    <source>
        <dbReference type="Proteomes" id="UP000264051"/>
    </source>
</evidence>
<gene>
    <name evidence="1" type="primary">32</name>
    <name evidence="1" type="ORF">SEA_CATFISH_32</name>
</gene>
<dbReference type="EMBL" id="MH697580">
    <property type="protein sequence ID" value="AXQ51868.1"/>
    <property type="molecule type" value="Genomic_DNA"/>
</dbReference>
<sequence length="84" mass="9314">MKVHAPSVSRKLRADFGIVTVPDYTRSGYRVTGGVLGTVTIACQFDIEATAERKARDLEDAIRERWDGYTVERRGATLTVGRAQ</sequence>
<dbReference type="GeneID" id="63911558"/>
<accession>A0A385D0L3</accession>
<protein>
    <submittedName>
        <fullName evidence="1">Helix-turn-helix DNA binding domain protein</fullName>
    </submittedName>
</protein>
<name>A0A385D0L3_9CAUD</name>
<organism evidence="1 2">
    <name type="scientific">Gordonia phage Catfish</name>
    <dbReference type="NCBI Taxonomy" id="2301538"/>
    <lineage>
        <taxon>Viruses</taxon>
        <taxon>Duplodnaviria</taxon>
        <taxon>Heunggongvirae</taxon>
        <taxon>Uroviricota</taxon>
        <taxon>Caudoviricetes</taxon>
        <taxon>Ruthgordonvirinae</taxon>
        <taxon>Catfishvirus</taxon>
        <taxon>Catfishvirus catfish</taxon>
    </lineage>
</organism>
<keyword evidence="2" id="KW-1185">Reference proteome</keyword>
<dbReference type="KEGG" id="vg:63911558"/>
<dbReference type="Proteomes" id="UP000264051">
    <property type="component" value="Segment"/>
</dbReference>
<dbReference type="RefSeq" id="YP_010050821.1">
    <property type="nucleotide sequence ID" value="NC_054434.1"/>
</dbReference>
<evidence type="ECO:0000313" key="1">
    <source>
        <dbReference type="EMBL" id="AXQ51868.1"/>
    </source>
</evidence>